<dbReference type="CDD" id="cd19178">
    <property type="entry name" value="SET_SETD6"/>
    <property type="match status" value="1"/>
</dbReference>
<dbReference type="InterPro" id="IPR044430">
    <property type="entry name" value="SETD6_SET"/>
</dbReference>
<dbReference type="PROSITE" id="PS50280">
    <property type="entry name" value="SET"/>
    <property type="match status" value="1"/>
</dbReference>
<dbReference type="eggNOG" id="KOG1338">
    <property type="taxonomic scope" value="Eukaryota"/>
</dbReference>
<dbReference type="GO" id="GO:0005634">
    <property type="term" value="C:nucleus"/>
    <property type="evidence" value="ECO:0007669"/>
    <property type="project" value="TreeGrafter"/>
</dbReference>
<dbReference type="PANTHER" id="PTHR13271">
    <property type="entry name" value="UNCHARACTERIZED PUTATIVE METHYLTRANSFERASE"/>
    <property type="match status" value="1"/>
</dbReference>
<gene>
    <name evidence="2" type="primary">100641361</name>
</gene>
<proteinExistence type="predicted"/>
<dbReference type="SUPFAM" id="SSF82199">
    <property type="entry name" value="SET domain"/>
    <property type="match status" value="1"/>
</dbReference>
<protein>
    <recommendedName>
        <fullName evidence="1">SET domain-containing protein</fullName>
    </recommendedName>
</protein>
<dbReference type="EnsemblMetazoa" id="XM_003382929.2">
    <property type="protein sequence ID" value="XP_003382977.2"/>
    <property type="gene ID" value="LOC100641361"/>
</dbReference>
<dbReference type="PANTHER" id="PTHR13271:SF34">
    <property type="entry name" value="N-LYSINE METHYLTRANSFERASE SETD6"/>
    <property type="match status" value="1"/>
</dbReference>
<name>A0A1X7VT26_AMPQE</name>
<dbReference type="InParanoid" id="A0A1X7VT26"/>
<dbReference type="GO" id="GO:0016279">
    <property type="term" value="F:protein-lysine N-methyltransferase activity"/>
    <property type="evidence" value="ECO:0007669"/>
    <property type="project" value="InterPro"/>
</dbReference>
<dbReference type="STRING" id="400682.A0A1X7VT26"/>
<sequence>MEKCKRISKRKKLLLEKVKKRKQIVKGSKRYRSTAENVEFPEEPPAVTKFRHWCTTTASIAISDKVYIGVHGSSHGIGVFAKDRIRKGEVLAVIPRSSTLSAGNSTLSDLISANIITDNSWIPLIITIMNEYSMKDESYWCTYLNTVPNNTSVCSPPLLWSSEERERLLGAETGLYHLVDSDMKRLRNDYCTIIKPFMETHLPRVKISEEKVIEIASFIMSYSFTDPYSNDVLSETMMIPFVDLLNHNHCHHAELKFGNKVLKLIATRSINPGEEIMNTFGTSLPNYSLLHTHGFIDLNNPVDKVCIPLNSLKRAFFMKGANWKRKIWSELIDKDEFDEIYEVDSNGIPDPSLLKIIKLLCSRGTSLELRKRMQSKLLQKYIKRCLANIPVVFAKEPSLKEEYVMKLHQQLNEYLNKLLLTSFIM</sequence>
<dbReference type="InterPro" id="IPR050600">
    <property type="entry name" value="SETD3_SETD6_MTase"/>
</dbReference>
<reference evidence="2" key="2">
    <citation type="submission" date="2017-05" db="UniProtKB">
        <authorList>
            <consortium name="EnsemblMetazoa"/>
        </authorList>
    </citation>
    <scope>IDENTIFICATION</scope>
</reference>
<dbReference type="FunCoup" id="A0A1X7VT26">
    <property type="interactions" value="436"/>
</dbReference>
<evidence type="ECO:0000313" key="3">
    <source>
        <dbReference type="Proteomes" id="UP000007879"/>
    </source>
</evidence>
<dbReference type="KEGG" id="aqu:100641361"/>
<dbReference type="InterPro" id="IPR001214">
    <property type="entry name" value="SET_dom"/>
</dbReference>
<keyword evidence="3" id="KW-1185">Reference proteome</keyword>
<dbReference type="InterPro" id="IPR046341">
    <property type="entry name" value="SET_dom_sf"/>
</dbReference>
<evidence type="ECO:0000259" key="1">
    <source>
        <dbReference type="PROSITE" id="PS50280"/>
    </source>
</evidence>
<accession>A0A1X7VT26</accession>
<dbReference type="Gene3D" id="3.90.1410.10">
    <property type="entry name" value="set domain protein methyltransferase, domain 1"/>
    <property type="match status" value="1"/>
</dbReference>
<dbReference type="OrthoDB" id="341421at2759"/>
<evidence type="ECO:0000313" key="2">
    <source>
        <dbReference type="EnsemblMetazoa" id="Aqu2.1.42568_001"/>
    </source>
</evidence>
<dbReference type="Pfam" id="PF00856">
    <property type="entry name" value="SET"/>
    <property type="match status" value="1"/>
</dbReference>
<dbReference type="Proteomes" id="UP000007879">
    <property type="component" value="Unassembled WGS sequence"/>
</dbReference>
<organism evidence="2">
    <name type="scientific">Amphimedon queenslandica</name>
    <name type="common">Sponge</name>
    <dbReference type="NCBI Taxonomy" id="400682"/>
    <lineage>
        <taxon>Eukaryota</taxon>
        <taxon>Metazoa</taxon>
        <taxon>Porifera</taxon>
        <taxon>Demospongiae</taxon>
        <taxon>Heteroscleromorpha</taxon>
        <taxon>Haplosclerida</taxon>
        <taxon>Niphatidae</taxon>
        <taxon>Amphimedon</taxon>
    </lineage>
</organism>
<feature type="domain" description="SET" evidence="1">
    <location>
        <begin position="64"/>
        <end position="281"/>
    </location>
</feature>
<reference evidence="3" key="1">
    <citation type="journal article" date="2010" name="Nature">
        <title>The Amphimedon queenslandica genome and the evolution of animal complexity.</title>
        <authorList>
            <person name="Srivastava M."/>
            <person name="Simakov O."/>
            <person name="Chapman J."/>
            <person name="Fahey B."/>
            <person name="Gauthier M.E."/>
            <person name="Mitros T."/>
            <person name="Richards G.S."/>
            <person name="Conaco C."/>
            <person name="Dacre M."/>
            <person name="Hellsten U."/>
            <person name="Larroux C."/>
            <person name="Putnam N.H."/>
            <person name="Stanke M."/>
            <person name="Adamska M."/>
            <person name="Darling A."/>
            <person name="Degnan S.M."/>
            <person name="Oakley T.H."/>
            <person name="Plachetzki D.C."/>
            <person name="Zhai Y."/>
            <person name="Adamski M."/>
            <person name="Calcino A."/>
            <person name="Cummins S.F."/>
            <person name="Goodstein D.M."/>
            <person name="Harris C."/>
            <person name="Jackson D.J."/>
            <person name="Leys S.P."/>
            <person name="Shu S."/>
            <person name="Woodcroft B.J."/>
            <person name="Vervoort M."/>
            <person name="Kosik K.S."/>
            <person name="Manning G."/>
            <person name="Degnan B.M."/>
            <person name="Rokhsar D.S."/>
        </authorList>
    </citation>
    <scope>NUCLEOTIDE SEQUENCE [LARGE SCALE GENOMIC DNA]</scope>
</reference>
<dbReference type="EnsemblMetazoa" id="Aqu2.1.42568_001">
    <property type="protein sequence ID" value="Aqu2.1.42568_001"/>
    <property type="gene ID" value="Aqu2.1.42568"/>
</dbReference>
<dbReference type="AlphaFoldDB" id="A0A1X7VT26"/>